<proteinExistence type="predicted"/>
<dbReference type="RefSeq" id="WP_004818544.1">
    <property type="nucleotide sequence ID" value="NZ_KB849456.1"/>
</dbReference>
<protein>
    <submittedName>
        <fullName evidence="1">Uncharacterized protein</fullName>
    </submittedName>
</protein>
<accession>N8YF29</accession>
<dbReference type="Proteomes" id="UP000013148">
    <property type="component" value="Unassembled WGS sequence"/>
</dbReference>
<reference evidence="1 2" key="1">
    <citation type="submission" date="2013-02" db="EMBL/GenBank/DDBJ databases">
        <title>The Genome Sequence of Acinetobacter guillouiae NIPH 991.</title>
        <authorList>
            <consortium name="The Broad Institute Genome Sequencing Platform"/>
            <consortium name="The Broad Institute Genome Sequencing Center for Infectious Disease"/>
            <person name="Cerqueira G."/>
            <person name="Feldgarden M."/>
            <person name="Courvalin P."/>
            <person name="Perichon B."/>
            <person name="Grillot-Courvalin C."/>
            <person name="Clermont D."/>
            <person name="Rocha E."/>
            <person name="Yoon E.-J."/>
            <person name="Nemec A."/>
            <person name="Walker B."/>
            <person name="Young S.K."/>
            <person name="Zeng Q."/>
            <person name="Gargeya S."/>
            <person name="Fitzgerald M."/>
            <person name="Haas B."/>
            <person name="Abouelleil A."/>
            <person name="Alvarado L."/>
            <person name="Arachchi H.M."/>
            <person name="Berlin A.M."/>
            <person name="Chapman S.B."/>
            <person name="Dewar J."/>
            <person name="Goldberg J."/>
            <person name="Griggs A."/>
            <person name="Gujja S."/>
            <person name="Hansen M."/>
            <person name="Howarth C."/>
            <person name="Imamovic A."/>
            <person name="Larimer J."/>
            <person name="McCowan C."/>
            <person name="Murphy C."/>
            <person name="Neiman D."/>
            <person name="Pearson M."/>
            <person name="Priest M."/>
            <person name="Roberts A."/>
            <person name="Saif S."/>
            <person name="Shea T."/>
            <person name="Sisk P."/>
            <person name="Sykes S."/>
            <person name="Wortman J."/>
            <person name="Nusbaum C."/>
            <person name="Birren B."/>
        </authorList>
    </citation>
    <scope>NUCLEOTIDE SEQUENCE [LARGE SCALE GENOMIC DNA]</scope>
    <source>
        <strain evidence="1 2">NIPH 991</strain>
    </source>
</reference>
<dbReference type="EMBL" id="APPJ01000009">
    <property type="protein sequence ID" value="ENV17885.1"/>
    <property type="molecule type" value="Genomic_DNA"/>
</dbReference>
<dbReference type="HOGENOM" id="CLU_1607312_0_0_6"/>
<name>N8YF29_ACIGI</name>
<organism evidence="1 2">
    <name type="scientific">Acinetobacter guillouiae NIPH 991</name>
    <dbReference type="NCBI Taxonomy" id="1217656"/>
    <lineage>
        <taxon>Bacteria</taxon>
        <taxon>Pseudomonadati</taxon>
        <taxon>Pseudomonadota</taxon>
        <taxon>Gammaproteobacteria</taxon>
        <taxon>Moraxellales</taxon>
        <taxon>Moraxellaceae</taxon>
        <taxon>Acinetobacter</taxon>
    </lineage>
</organism>
<dbReference type="AlphaFoldDB" id="N8YF29"/>
<evidence type="ECO:0000313" key="2">
    <source>
        <dbReference type="Proteomes" id="UP000013148"/>
    </source>
</evidence>
<keyword evidence="2" id="KW-1185">Reference proteome</keyword>
<dbReference type="PATRIC" id="fig|1217656.3.peg.1168"/>
<comment type="caution">
    <text evidence="1">The sequence shown here is derived from an EMBL/GenBank/DDBJ whole genome shotgun (WGS) entry which is preliminary data.</text>
</comment>
<dbReference type="eggNOG" id="ENOG5033YYD">
    <property type="taxonomic scope" value="Bacteria"/>
</dbReference>
<evidence type="ECO:0000313" key="1">
    <source>
        <dbReference type="EMBL" id="ENV17885.1"/>
    </source>
</evidence>
<gene>
    <name evidence="1" type="ORF">F964_01196</name>
</gene>
<sequence length="165" mass="18608">MGFSLLFIRIKNQEIVDADRDGLARFLAENQLYVHTQVGSGALVDQNETALAFNGYLSDLYLDPLEQSEPITGGIYHATLSEEECIFIYDLCVAGKMLIVNPQTNPMYIIPATNHDQHNIPDLNDAVWVNSAAEMLLVLSQGFNAFKVYKEKVMRQYHDKDHTQA</sequence>